<evidence type="ECO:0000313" key="1">
    <source>
        <dbReference type="EMBL" id="QJR80165.1"/>
    </source>
</evidence>
<proteinExistence type="predicted"/>
<accession>A0A6M4MC87</accession>
<dbReference type="AlphaFoldDB" id="A0A6M4MC87"/>
<dbReference type="KEGG" id="apel:CA267_004930"/>
<dbReference type="PROSITE" id="PS51318">
    <property type="entry name" value="TAT"/>
    <property type="match status" value="1"/>
</dbReference>
<protein>
    <submittedName>
        <fullName evidence="1">Gluconate 2-dehydrogenase subunit 3 family protein</fullName>
    </submittedName>
</protein>
<reference evidence="1 2" key="2">
    <citation type="submission" date="2020-04" db="EMBL/GenBank/DDBJ databases">
        <title>Complete genome sequence of Alteromonas pelagimontana 5.12T.</title>
        <authorList>
            <person name="Sinha R.K."/>
            <person name="Krishnan K.P."/>
            <person name="Kurian J.P."/>
        </authorList>
    </citation>
    <scope>NUCLEOTIDE SEQUENCE [LARGE SCALE GENOMIC DNA]</scope>
    <source>
        <strain evidence="1 2">5.12</strain>
    </source>
</reference>
<dbReference type="RefSeq" id="WP_075608521.1">
    <property type="nucleotide sequence ID" value="NZ_CP052766.1"/>
</dbReference>
<name>A0A6M4MC87_9ALTE</name>
<evidence type="ECO:0000313" key="2">
    <source>
        <dbReference type="Proteomes" id="UP000219285"/>
    </source>
</evidence>
<dbReference type="OrthoDB" id="129242at2"/>
<keyword evidence="2" id="KW-1185">Reference proteome</keyword>
<dbReference type="EMBL" id="CP052766">
    <property type="protein sequence ID" value="QJR80165.1"/>
    <property type="molecule type" value="Genomic_DNA"/>
</dbReference>
<dbReference type="InterPro" id="IPR027056">
    <property type="entry name" value="Gluconate_2DH_su3"/>
</dbReference>
<sequence length="252" mass="27609">MTDKQPDQDYQYLPRLSRRESLKWMGILAASAALPGLAACSDNTAVAATQAGHWPELSLAPVTAKGYGKDPNLIIPPETPWPRTLTPAQLTTVAVLSDILVPKDGNVPSASQVNVPDVVDEWVSAPYASQQRDRITILSALAWIDDEAELRFQKPFTKLSSAQQTAIIDDIAYENAKTPEQFQRIATAFSRFRSLVLAAFFCSPEGTKDIGYLGNVAIAGDYPGPTEEAKQHLDKMLQELGLSDYAYQEQRA</sequence>
<organism evidence="1 2">
    <name type="scientific">Alteromonas pelagimontana</name>
    <dbReference type="NCBI Taxonomy" id="1858656"/>
    <lineage>
        <taxon>Bacteria</taxon>
        <taxon>Pseudomonadati</taxon>
        <taxon>Pseudomonadota</taxon>
        <taxon>Gammaproteobacteria</taxon>
        <taxon>Alteromonadales</taxon>
        <taxon>Alteromonadaceae</taxon>
        <taxon>Alteromonas/Salinimonas group</taxon>
        <taxon>Alteromonas</taxon>
    </lineage>
</organism>
<dbReference type="InterPro" id="IPR006311">
    <property type="entry name" value="TAT_signal"/>
</dbReference>
<gene>
    <name evidence="1" type="ORF">CA267_004930</name>
</gene>
<dbReference type="Proteomes" id="UP000219285">
    <property type="component" value="Chromosome"/>
</dbReference>
<reference evidence="2" key="1">
    <citation type="submission" date="2014-12" db="EMBL/GenBank/DDBJ databases">
        <title>Complete genome sequence of a multi-drug resistant Klebsiella pneumoniae.</title>
        <authorList>
            <person name="Hua X."/>
            <person name="Chen Q."/>
            <person name="Li X."/>
            <person name="Feng Y."/>
            <person name="Ruan Z."/>
            <person name="Yu Y."/>
        </authorList>
    </citation>
    <scope>NUCLEOTIDE SEQUENCE [LARGE SCALE GENOMIC DNA]</scope>
    <source>
        <strain evidence="2">5.12</strain>
    </source>
</reference>
<dbReference type="Pfam" id="PF13618">
    <property type="entry name" value="Gluconate_2-dh3"/>
    <property type="match status" value="1"/>
</dbReference>